<keyword evidence="4 7" id="KW-0863">Zinc-finger</keyword>
<feature type="domain" description="C2H2-type" evidence="9">
    <location>
        <begin position="759"/>
        <end position="786"/>
    </location>
</feature>
<evidence type="ECO:0000313" key="11">
    <source>
        <dbReference type="Proteomes" id="UP001307889"/>
    </source>
</evidence>
<feature type="compositionally biased region" description="Gly residues" evidence="8">
    <location>
        <begin position="310"/>
        <end position="319"/>
    </location>
</feature>
<dbReference type="PROSITE" id="PS00028">
    <property type="entry name" value="ZINC_FINGER_C2H2_1"/>
    <property type="match status" value="3"/>
</dbReference>
<dbReference type="PANTHER" id="PTHR10032:SF271">
    <property type="entry name" value="RH12261P-RELATED"/>
    <property type="match status" value="1"/>
</dbReference>
<evidence type="ECO:0000256" key="8">
    <source>
        <dbReference type="SAM" id="MobiDB-lite"/>
    </source>
</evidence>
<feature type="domain" description="C2H2-type" evidence="9">
    <location>
        <begin position="787"/>
        <end position="815"/>
    </location>
</feature>
<keyword evidence="5" id="KW-0862">Zinc</keyword>
<keyword evidence="2" id="KW-0479">Metal-binding</keyword>
<feature type="region of interest" description="Disordered" evidence="8">
    <location>
        <begin position="491"/>
        <end position="615"/>
    </location>
</feature>
<feature type="region of interest" description="Disordered" evidence="8">
    <location>
        <begin position="22"/>
        <end position="172"/>
    </location>
</feature>
<dbReference type="Proteomes" id="UP001307889">
    <property type="component" value="Chromosome 10"/>
</dbReference>
<dbReference type="InterPro" id="IPR027756">
    <property type="entry name" value="Ovo-like"/>
</dbReference>
<keyword evidence="11" id="KW-1185">Reference proteome</keyword>
<evidence type="ECO:0000256" key="3">
    <source>
        <dbReference type="ARBA" id="ARBA00022737"/>
    </source>
</evidence>
<feature type="compositionally biased region" description="Low complexity" evidence="8">
    <location>
        <begin position="570"/>
        <end position="597"/>
    </location>
</feature>
<evidence type="ECO:0000256" key="5">
    <source>
        <dbReference type="ARBA" id="ARBA00022833"/>
    </source>
</evidence>
<accession>A0ABN7B4L0</accession>
<feature type="region of interest" description="Disordered" evidence="8">
    <location>
        <begin position="310"/>
        <end position="338"/>
    </location>
</feature>
<gene>
    <name evidence="10" type="ORF">NTJ_12167</name>
</gene>
<dbReference type="Gene3D" id="3.30.160.60">
    <property type="entry name" value="Classic Zinc Finger"/>
    <property type="match status" value="2"/>
</dbReference>
<evidence type="ECO:0000256" key="1">
    <source>
        <dbReference type="ARBA" id="ARBA00004123"/>
    </source>
</evidence>
<name>A0ABN7B4L0_9HEMI</name>
<reference evidence="10 11" key="1">
    <citation type="submission" date="2023-09" db="EMBL/GenBank/DDBJ databases">
        <title>Nesidiocoris tenuis whole genome shotgun sequence.</title>
        <authorList>
            <person name="Shibata T."/>
            <person name="Shimoda M."/>
            <person name="Kobayashi T."/>
            <person name="Uehara T."/>
        </authorList>
    </citation>
    <scope>NUCLEOTIDE SEQUENCE [LARGE SCALE GENOMIC DNA]</scope>
    <source>
        <strain evidence="10 11">Japan</strain>
    </source>
</reference>
<evidence type="ECO:0000256" key="2">
    <source>
        <dbReference type="ARBA" id="ARBA00022723"/>
    </source>
</evidence>
<feature type="compositionally biased region" description="Low complexity" evidence="8">
    <location>
        <begin position="267"/>
        <end position="285"/>
    </location>
</feature>
<feature type="region of interest" description="Disordered" evidence="8">
    <location>
        <begin position="254"/>
        <end position="296"/>
    </location>
</feature>
<feature type="region of interest" description="Disordered" evidence="8">
    <location>
        <begin position="378"/>
        <end position="399"/>
    </location>
</feature>
<dbReference type="EMBL" id="AP028918">
    <property type="protein sequence ID" value="BES99350.1"/>
    <property type="molecule type" value="Genomic_DNA"/>
</dbReference>
<evidence type="ECO:0000256" key="4">
    <source>
        <dbReference type="ARBA" id="ARBA00022771"/>
    </source>
</evidence>
<dbReference type="SMART" id="SM00355">
    <property type="entry name" value="ZnF_C2H2"/>
    <property type="match status" value="4"/>
</dbReference>
<feature type="compositionally biased region" description="Low complexity" evidence="8">
    <location>
        <begin position="545"/>
        <end position="555"/>
    </location>
</feature>
<feature type="compositionally biased region" description="Basic and acidic residues" evidence="8">
    <location>
        <begin position="83"/>
        <end position="109"/>
    </location>
</feature>
<dbReference type="SUPFAM" id="SSF57667">
    <property type="entry name" value="beta-beta-alpha zinc fingers"/>
    <property type="match status" value="2"/>
</dbReference>
<dbReference type="InterPro" id="IPR013087">
    <property type="entry name" value="Znf_C2H2_type"/>
</dbReference>
<evidence type="ECO:0000256" key="7">
    <source>
        <dbReference type="PROSITE-ProRule" id="PRU00042"/>
    </source>
</evidence>
<evidence type="ECO:0000256" key="6">
    <source>
        <dbReference type="ARBA" id="ARBA00023242"/>
    </source>
</evidence>
<feature type="region of interest" description="Disordered" evidence="8">
    <location>
        <begin position="703"/>
        <end position="724"/>
    </location>
</feature>
<evidence type="ECO:0000259" key="9">
    <source>
        <dbReference type="PROSITE" id="PS50157"/>
    </source>
</evidence>
<dbReference type="PROSITE" id="PS50157">
    <property type="entry name" value="ZINC_FINGER_C2H2_2"/>
    <property type="match status" value="3"/>
</dbReference>
<dbReference type="Pfam" id="PF00096">
    <property type="entry name" value="zf-C2H2"/>
    <property type="match status" value="1"/>
</dbReference>
<feature type="compositionally biased region" description="Gly residues" evidence="8">
    <location>
        <begin position="286"/>
        <end position="296"/>
    </location>
</feature>
<keyword evidence="6" id="KW-0539">Nucleus</keyword>
<feature type="compositionally biased region" description="Gly residues" evidence="8">
    <location>
        <begin position="379"/>
        <end position="397"/>
    </location>
</feature>
<protein>
    <submittedName>
        <fullName evidence="10">ZnF_C2H2</fullName>
    </submittedName>
</protein>
<feature type="compositionally biased region" description="Basic and acidic residues" evidence="8">
    <location>
        <begin position="157"/>
        <end position="166"/>
    </location>
</feature>
<comment type="subcellular location">
    <subcellularLocation>
        <location evidence="1">Nucleus</location>
    </subcellularLocation>
</comment>
<feature type="compositionally biased region" description="Polar residues" evidence="8">
    <location>
        <begin position="498"/>
        <end position="523"/>
    </location>
</feature>
<dbReference type="PANTHER" id="PTHR10032">
    <property type="entry name" value="ZINC FINGER PROTEIN WITH KRAB AND SCAN DOMAINS"/>
    <property type="match status" value="1"/>
</dbReference>
<keyword evidence="3" id="KW-0677">Repeat</keyword>
<proteinExistence type="predicted"/>
<feature type="domain" description="C2H2-type" evidence="9">
    <location>
        <begin position="731"/>
        <end position="758"/>
    </location>
</feature>
<evidence type="ECO:0000313" key="10">
    <source>
        <dbReference type="EMBL" id="BES99350.1"/>
    </source>
</evidence>
<feature type="compositionally biased region" description="Low complexity" evidence="8">
    <location>
        <begin position="52"/>
        <end position="62"/>
    </location>
</feature>
<dbReference type="InterPro" id="IPR036236">
    <property type="entry name" value="Znf_C2H2_sf"/>
</dbReference>
<sequence>MPKIFLIKNRLQQQQLRLLEAQKSREELSPPGSPEPLSLIVNKNANDGDLVGAGAVSGAKGSPRQVNDVPETGIALDDDKDDDLSSRLKTPEDETSDSKKKKEPPERPRTPPRRFISSFPSGPGDLPFTRHQHVPTVAEKKEYLLPALLPPPPSNDGKSDDDDKKPSPKCHQVSVIQRTPLAPSAPMVVQDELPEQEAPIDYHVPKKKDDQPLFPAHSLTELQRNKIALAIKRGQILIAGRRIGGSGQILMAAAGHSRTGGNGGSQQSGSSSGGSRNSSSGNSYTLGGGGGGGGGGGMASGGGGSGAVGGGAGGGGGPGKANYGPSSPPTGSLPPFYESLKGGGLHGYQQYSTNSSQYQSLIMASNDPLPMDCDTGQDLPGGGGHYTNGGGGGGDGGPPATKQYSLLQNVCATYGLCVKEEDDLSSYVKDSQNFLNYDDALMVDSVTGAVVDPLQFTATLTFSSPADHTALLESLSDAADLFLREPSESIPSSVESVNPFSESGKSSVFSDASGNSNPASTFSRLPPGYPEVAKERSESLDSDLPRLPLQVQVPLPKQPKWEPGTPQQGSLLSPGLSSLELDSSTSMSLPSPTSCSLDGTGSISPPPQPGNPDLAIPSLQVRVGVLQHRPAQFDWQGFKGPLSPMSPPQPTSRPHSFYSPDETEVVSAKPIGSRAQTCMAKLGLPGDAALEFVNGGHGIKNPLANTEAASIPRPPEADKEEKTNISSNGRFTCHLCSKTFSLQRLLNRHMKCHSDVKRYLCTFCGKGFNDTFDLKRHTRTHTGVRPYKCNLCEKSFTQRCSLESHCLKVHGVQHQYAYKERRTKMYVCEDCGHTTNEPEVHYLHLKENHPYSPALLKFYDKRYKECGLIAPNFGFQTEKRTRILMN</sequence>
<organism evidence="10 11">
    <name type="scientific">Nesidiocoris tenuis</name>
    <dbReference type="NCBI Taxonomy" id="355587"/>
    <lineage>
        <taxon>Eukaryota</taxon>
        <taxon>Metazoa</taxon>
        <taxon>Ecdysozoa</taxon>
        <taxon>Arthropoda</taxon>
        <taxon>Hexapoda</taxon>
        <taxon>Insecta</taxon>
        <taxon>Pterygota</taxon>
        <taxon>Neoptera</taxon>
        <taxon>Paraneoptera</taxon>
        <taxon>Hemiptera</taxon>
        <taxon>Heteroptera</taxon>
        <taxon>Panheteroptera</taxon>
        <taxon>Cimicomorpha</taxon>
        <taxon>Miridae</taxon>
        <taxon>Dicyphina</taxon>
        <taxon>Nesidiocoris</taxon>
    </lineage>
</organism>